<reference evidence="2" key="1">
    <citation type="submission" date="2022-06" db="EMBL/GenBank/DDBJ databases">
        <title>Complete genome sequence of Streptomyces nigrescens HEK616.</title>
        <authorList>
            <person name="Asamizu S."/>
            <person name="Onaka H."/>
        </authorList>
    </citation>
    <scope>NUCLEOTIDE SEQUENCE</scope>
    <source>
        <strain evidence="2">HEK616</strain>
    </source>
</reference>
<evidence type="ECO:0000313" key="2">
    <source>
        <dbReference type="EMBL" id="BDM70013.1"/>
    </source>
</evidence>
<dbReference type="EMBL" id="AP026073">
    <property type="protein sequence ID" value="BDM70013.1"/>
    <property type="molecule type" value="Genomic_DNA"/>
</dbReference>
<accession>A0ABM7ZV23</accession>
<proteinExistence type="predicted"/>
<evidence type="ECO:0000313" key="3">
    <source>
        <dbReference type="Proteomes" id="UP001059597"/>
    </source>
</evidence>
<organism evidence="2 3">
    <name type="scientific">Streptomyces nigrescens</name>
    <dbReference type="NCBI Taxonomy" id="1920"/>
    <lineage>
        <taxon>Bacteria</taxon>
        <taxon>Bacillati</taxon>
        <taxon>Actinomycetota</taxon>
        <taxon>Actinomycetes</taxon>
        <taxon>Kitasatosporales</taxon>
        <taxon>Streptomycetaceae</taxon>
        <taxon>Streptomyces</taxon>
    </lineage>
</organism>
<keyword evidence="3" id="KW-1185">Reference proteome</keyword>
<evidence type="ECO:0000256" key="1">
    <source>
        <dbReference type="SAM" id="MobiDB-lite"/>
    </source>
</evidence>
<protein>
    <submittedName>
        <fullName evidence="2">Uncharacterized protein</fullName>
    </submittedName>
</protein>
<dbReference type="RefSeq" id="WP_261953833.1">
    <property type="nucleotide sequence ID" value="NZ_AP026073.1"/>
</dbReference>
<sequence length="181" mass="20148">MITSLQQFEQVFLYAWRDDATAEIPSILSVVYEPLEAGRRWLLWAGSPAFREFVPFEDAAHVREFAQALLDLPTAAGPYSREVDLAENETDERKGADERGEGDGIAMRGSTSTSEWCYATLTVGREADRACLPYLNYRSYYVVPGRPDLTSPGLQVFCGHVDVDRLHAEARALLAALDDEG</sequence>
<name>A0ABM7ZV23_STRNI</name>
<feature type="region of interest" description="Disordered" evidence="1">
    <location>
        <begin position="83"/>
        <end position="106"/>
    </location>
</feature>
<dbReference type="Proteomes" id="UP001059597">
    <property type="component" value="Chromosome"/>
</dbReference>
<gene>
    <name evidence="2" type="ORF">HEK616_35000</name>
</gene>
<feature type="compositionally biased region" description="Basic and acidic residues" evidence="1">
    <location>
        <begin position="91"/>
        <end position="102"/>
    </location>
</feature>